<dbReference type="CDD" id="cd17574">
    <property type="entry name" value="REC_OmpR"/>
    <property type="match status" value="1"/>
</dbReference>
<keyword evidence="9" id="KW-0805">Transcription regulation</keyword>
<evidence type="ECO:0000256" key="3">
    <source>
        <dbReference type="ARBA" id="ARBA00022553"/>
    </source>
</evidence>
<dbReference type="Pfam" id="PF00512">
    <property type="entry name" value="HisKA"/>
    <property type="match status" value="1"/>
</dbReference>
<organism evidence="18 19">
    <name type="scientific">Bacteroides caecimuris</name>
    <dbReference type="NCBI Taxonomy" id="1796613"/>
    <lineage>
        <taxon>Bacteria</taxon>
        <taxon>Pseudomonadati</taxon>
        <taxon>Bacteroidota</taxon>
        <taxon>Bacteroidia</taxon>
        <taxon>Bacteroidales</taxon>
        <taxon>Bacteroidaceae</taxon>
        <taxon>Bacteroides</taxon>
    </lineage>
</organism>
<accession>A0A1C7GUK8</accession>
<dbReference type="EC" id="2.7.13.3" evidence="2"/>
<feature type="modified residue" description="4-aspartylphosphate" evidence="12">
    <location>
        <position position="1178"/>
    </location>
</feature>
<keyword evidence="8" id="KW-0902">Two-component regulatory system</keyword>
<dbReference type="InterPro" id="IPR011110">
    <property type="entry name" value="Reg_prop"/>
</dbReference>
<evidence type="ECO:0000256" key="11">
    <source>
        <dbReference type="ARBA" id="ARBA00023163"/>
    </source>
</evidence>
<dbReference type="Pfam" id="PF07494">
    <property type="entry name" value="Reg_prop"/>
    <property type="match status" value="6"/>
</dbReference>
<feature type="domain" description="Response regulatory" evidence="17">
    <location>
        <begin position="1130"/>
        <end position="1245"/>
    </location>
</feature>
<dbReference type="Pfam" id="PF02518">
    <property type="entry name" value="HATPase_c"/>
    <property type="match status" value="1"/>
</dbReference>
<keyword evidence="7" id="KW-0067">ATP-binding</keyword>
<dbReference type="Gene3D" id="2.130.10.10">
    <property type="entry name" value="YVTN repeat-like/Quinoprotein amine dehydrogenase"/>
    <property type="match status" value="2"/>
</dbReference>
<dbReference type="SUPFAM" id="SSF52172">
    <property type="entry name" value="CheY-like"/>
    <property type="match status" value="1"/>
</dbReference>
<dbReference type="Gene3D" id="1.10.10.60">
    <property type="entry name" value="Homeodomain-like"/>
    <property type="match status" value="1"/>
</dbReference>
<dbReference type="SUPFAM" id="SSF63829">
    <property type="entry name" value="Calcium-dependent phosphotriesterase"/>
    <property type="match status" value="3"/>
</dbReference>
<dbReference type="Gene3D" id="1.10.287.130">
    <property type="match status" value="1"/>
</dbReference>
<dbReference type="Pfam" id="PF00072">
    <property type="entry name" value="Response_reg"/>
    <property type="match status" value="1"/>
</dbReference>
<dbReference type="Proteomes" id="UP000092631">
    <property type="component" value="Chromosome"/>
</dbReference>
<keyword evidence="3 12" id="KW-0597">Phosphoprotein</keyword>
<evidence type="ECO:0000256" key="9">
    <source>
        <dbReference type="ARBA" id="ARBA00023015"/>
    </source>
</evidence>
<keyword evidence="13" id="KW-0812">Transmembrane</keyword>
<reference evidence="19" key="1">
    <citation type="submission" date="2016-04" db="EMBL/GenBank/DDBJ databases">
        <title>Complete Genome Sequences of Twelve Strains of a Stable Defined Moderately Diverse Mouse Microbiota 2 (sDMDMm2).</title>
        <authorList>
            <person name="Uchimura Y."/>
            <person name="Wyss M."/>
            <person name="Brugiroux S."/>
            <person name="Limenitakis J.P."/>
            <person name="Stecher B."/>
            <person name="McCoy K.D."/>
            <person name="Macpherson A.J."/>
        </authorList>
    </citation>
    <scope>NUCLEOTIDE SEQUENCE [LARGE SCALE GENOMIC DNA]</scope>
    <source>
        <strain evidence="19">I48</strain>
    </source>
</reference>
<evidence type="ECO:0000259" key="15">
    <source>
        <dbReference type="PROSITE" id="PS01124"/>
    </source>
</evidence>
<dbReference type="Gene3D" id="2.60.40.10">
    <property type="entry name" value="Immunoglobulins"/>
    <property type="match status" value="1"/>
</dbReference>
<dbReference type="Pfam" id="PF12833">
    <property type="entry name" value="HTH_18"/>
    <property type="match status" value="1"/>
</dbReference>
<dbReference type="InterPro" id="IPR011006">
    <property type="entry name" value="CheY-like_superfamily"/>
</dbReference>
<keyword evidence="4" id="KW-0808">Transferase</keyword>
<dbReference type="Gene3D" id="3.40.50.2300">
    <property type="match status" value="1"/>
</dbReference>
<dbReference type="InterPro" id="IPR003661">
    <property type="entry name" value="HisK_dim/P_dom"/>
</dbReference>
<evidence type="ECO:0000313" key="19">
    <source>
        <dbReference type="Proteomes" id="UP000092631"/>
    </source>
</evidence>
<dbReference type="FunFam" id="2.60.40.10:FF:000791">
    <property type="entry name" value="Two-component system sensor histidine kinase/response regulator"/>
    <property type="match status" value="1"/>
</dbReference>
<dbReference type="SMART" id="SM00342">
    <property type="entry name" value="HTH_ARAC"/>
    <property type="match status" value="1"/>
</dbReference>
<dbReference type="InterPro" id="IPR018060">
    <property type="entry name" value="HTH_AraC"/>
</dbReference>
<feature type="signal peptide" evidence="14">
    <location>
        <begin position="1"/>
        <end position="28"/>
    </location>
</feature>
<dbReference type="CDD" id="cd00075">
    <property type="entry name" value="HATPase"/>
    <property type="match status" value="1"/>
</dbReference>
<keyword evidence="10" id="KW-0238">DNA-binding</keyword>
<feature type="chain" id="PRO_5008886519" description="histidine kinase" evidence="14">
    <location>
        <begin position="29"/>
        <end position="1385"/>
    </location>
</feature>
<evidence type="ECO:0000256" key="12">
    <source>
        <dbReference type="PROSITE-ProRule" id="PRU00169"/>
    </source>
</evidence>
<dbReference type="SMART" id="SM00387">
    <property type="entry name" value="HATPase_c"/>
    <property type="match status" value="1"/>
</dbReference>
<dbReference type="Pfam" id="PF07495">
    <property type="entry name" value="Y_Y_Y"/>
    <property type="match status" value="1"/>
</dbReference>
<evidence type="ECO:0000256" key="5">
    <source>
        <dbReference type="ARBA" id="ARBA00022741"/>
    </source>
</evidence>
<evidence type="ECO:0000256" key="2">
    <source>
        <dbReference type="ARBA" id="ARBA00012438"/>
    </source>
</evidence>
<evidence type="ECO:0000256" key="8">
    <source>
        <dbReference type="ARBA" id="ARBA00023012"/>
    </source>
</evidence>
<keyword evidence="11" id="KW-0804">Transcription</keyword>
<dbReference type="PANTHER" id="PTHR43547">
    <property type="entry name" value="TWO-COMPONENT HISTIDINE KINASE"/>
    <property type="match status" value="1"/>
</dbReference>
<dbReference type="KEGG" id="bcae:A4V03_00450"/>
<dbReference type="InterPro" id="IPR004358">
    <property type="entry name" value="Sig_transdc_His_kin-like_C"/>
</dbReference>
<dbReference type="SUPFAM" id="SSF46689">
    <property type="entry name" value="Homeodomain-like"/>
    <property type="match status" value="1"/>
</dbReference>
<protein>
    <recommendedName>
        <fullName evidence="2">histidine kinase</fullName>
        <ecNumber evidence="2">2.7.13.3</ecNumber>
    </recommendedName>
</protein>
<dbReference type="InterPro" id="IPR013783">
    <property type="entry name" value="Ig-like_fold"/>
</dbReference>
<dbReference type="FunFam" id="3.40.50.2300:FF:000138">
    <property type="entry name" value="Two-component system sensor histidine kinase/response regulator"/>
    <property type="match status" value="1"/>
</dbReference>
<comment type="catalytic activity">
    <reaction evidence="1">
        <text>ATP + protein L-histidine = ADP + protein N-phospho-L-histidine.</text>
        <dbReference type="EC" id="2.7.13.3"/>
    </reaction>
</comment>
<dbReference type="PRINTS" id="PR00344">
    <property type="entry name" value="BCTRLSENSOR"/>
</dbReference>
<dbReference type="GO" id="GO:0005524">
    <property type="term" value="F:ATP binding"/>
    <property type="evidence" value="ECO:0007669"/>
    <property type="project" value="UniProtKB-KW"/>
</dbReference>
<dbReference type="PROSITE" id="PS50109">
    <property type="entry name" value="HIS_KIN"/>
    <property type="match status" value="1"/>
</dbReference>
<dbReference type="PANTHER" id="PTHR43547:SF2">
    <property type="entry name" value="HYBRID SIGNAL TRANSDUCTION HISTIDINE KINASE C"/>
    <property type="match status" value="1"/>
</dbReference>
<dbReference type="InterPro" id="IPR018062">
    <property type="entry name" value="HTH_AraC-typ_CS"/>
</dbReference>
<evidence type="ECO:0000256" key="1">
    <source>
        <dbReference type="ARBA" id="ARBA00000085"/>
    </source>
</evidence>
<dbReference type="InterPro" id="IPR036097">
    <property type="entry name" value="HisK_dim/P_sf"/>
</dbReference>
<evidence type="ECO:0000256" key="4">
    <source>
        <dbReference type="ARBA" id="ARBA00022679"/>
    </source>
</evidence>
<dbReference type="RefSeq" id="WP_065537528.1">
    <property type="nucleotide sequence ID" value="NZ_CAPDLJ010000035.1"/>
</dbReference>
<dbReference type="Gene3D" id="3.30.565.10">
    <property type="entry name" value="Histidine kinase-like ATPase, C-terminal domain"/>
    <property type="match status" value="1"/>
</dbReference>
<keyword evidence="14" id="KW-0732">Signal</keyword>
<dbReference type="GO" id="GO:0043565">
    <property type="term" value="F:sequence-specific DNA binding"/>
    <property type="evidence" value="ECO:0007669"/>
    <property type="project" value="InterPro"/>
</dbReference>
<dbReference type="SUPFAM" id="SSF55874">
    <property type="entry name" value="ATPase domain of HSP90 chaperone/DNA topoisomerase II/histidine kinase"/>
    <property type="match status" value="1"/>
</dbReference>
<dbReference type="GO" id="GO:0000155">
    <property type="term" value="F:phosphorelay sensor kinase activity"/>
    <property type="evidence" value="ECO:0007669"/>
    <property type="project" value="InterPro"/>
</dbReference>
<name>A0A1C7GUK8_9BACE</name>
<keyword evidence="6 18" id="KW-0418">Kinase</keyword>
<feature type="domain" description="HTH araC/xylS-type" evidence="15">
    <location>
        <begin position="1277"/>
        <end position="1378"/>
    </location>
</feature>
<dbReference type="InterPro" id="IPR001789">
    <property type="entry name" value="Sig_transdc_resp-reg_receiver"/>
</dbReference>
<dbReference type="GeneID" id="82185601"/>
<feature type="transmembrane region" description="Helical" evidence="13">
    <location>
        <begin position="819"/>
        <end position="837"/>
    </location>
</feature>
<dbReference type="InterPro" id="IPR003594">
    <property type="entry name" value="HATPase_dom"/>
</dbReference>
<gene>
    <name evidence="18" type="ORF">A4V03_00450</name>
</gene>
<dbReference type="FunFam" id="3.30.565.10:FF:000037">
    <property type="entry name" value="Hybrid sensor histidine kinase/response regulator"/>
    <property type="match status" value="1"/>
</dbReference>
<dbReference type="InterPro" id="IPR011123">
    <property type="entry name" value="Y_Y_Y"/>
</dbReference>
<dbReference type="SUPFAM" id="SSF47384">
    <property type="entry name" value="Homodimeric domain of signal transducing histidine kinase"/>
    <property type="match status" value="1"/>
</dbReference>
<dbReference type="PROSITE" id="PS50110">
    <property type="entry name" value="RESPONSE_REGULATORY"/>
    <property type="match status" value="1"/>
</dbReference>
<dbReference type="SMART" id="SM00448">
    <property type="entry name" value="REC"/>
    <property type="match status" value="1"/>
</dbReference>
<sequence length="1385" mass="157076">MANKLCINIVNRKIILLLFLFCMQPSTALLASGDNLVANLKFKRFPALNNLPSDEIQKIYQDKDGFIWLASRYGFYQYDGYETTLYKSNLYTPGLLTNNNILCLVDDYDHNLWVGTQEGLNILDKKTGEIKKILSPAIPSNVISCLLVARDHSVWLGTDAGLCKYDAENDKFVVYDREQTEGVLDYTAIKSLLEDSEGDLWIGTWSSGLYRYVSSTGKFYAYPTMNERNSAHVIYEDTNKNIWVGGWNCGLFRLDNPKDLSAVSYVNYRHKVGDSASLSDDIVYDISEDLNTGTLWVGTRSGLSIMEKDAPGRFVNYKSRGSSHYIFCDEINTILRDKAGTMWLGSIGGGVLAADTGRPMFASHSLDFTDNDIPVTSVRALFTDSERNIWMGIGTYGLACIEQATGKLKSHSQIPEFAGMSIPTVFSVVQRRNSGDIWFGTYDGGIFIYRKGRQVENLTADNCEFVGNSCVSALYEDRQGNCWVGTRGSLGVLLADGQSFLFGPMTFADNTRLDWLYVRDIIADSENSVWIATSNYGLIHIQGDIHHPSTLKYDNYSFYNGKLTTNNALCVYNDMTGRLWVGTEGGGLYLYDRRKDCFEAKNQEYNIPGDMVGSIKEDKNGNLWLGTNAGLVKLGAQSPGGDAVLRVYTKVDGLQGNFFIPRSACCRDGELFFGGYGGYSSFIPENMEEKQSDVSPAITDIKIFNHSITLLSLGVRRKISRFTPAFTQKIELPYQYNNFSIEFATLTYKNPELNRYAYQLEGFDKNWVYTNSNRRFAYYNNLKSGTYTFRLKATDENGIWSGYIRELTIVILPPFWATWWAYILYALFAAGTVFWLFRITRNRILLQNELRLREMEKMKAEELNHAKLQFFTNITHELLTPLTIVSATVDELKAQAPQHTDLFAVMYNNIHRLIRLLQQILEFRKAETGNLKLRVSSGDIAVFVRKEAESFQPLIKKSKIHFSVLCNPDSIIGYFDTDKLDKILYNLLSNAAKYTVEGGFIQVTLTYAEDRDHVCLKVKDNGKGISQEKQKTLFQRFYEGDYRKFNTIGTGIGLSLTKDLVELHKGTISVVSESGQGAEFIVCIPVDRSYFSEDQIDDETIVPIQKTEAYADEEDVQTNDEAEVVKKKHSVLVIEDNEELLQLMTRLLKREYNVFTAENGKEGIIVLENEDVDLIVSDVMMPEMDGIEFCKYVKGNLEISHIPVILLTAKNKEEDRAEAYEVGADAFISKPFNLPVLYARIRNLLKHKEGLVHDFKHQLVFELKDLNYTSLDEDFLQRAIDCVNGHLEDAEFDQPQFADEMKTSKSTLYKKLKSLTGLNTSAFIRNVRLKSACRIMEEKGSNIRISELAYAVGFNDPKYFSSCFKKEFGMLPSEYIERFLDTPAK</sequence>
<keyword evidence="13" id="KW-1133">Transmembrane helix</keyword>
<evidence type="ECO:0000256" key="7">
    <source>
        <dbReference type="ARBA" id="ARBA00022840"/>
    </source>
</evidence>
<evidence type="ECO:0000256" key="6">
    <source>
        <dbReference type="ARBA" id="ARBA00022777"/>
    </source>
</evidence>
<evidence type="ECO:0000313" key="18">
    <source>
        <dbReference type="EMBL" id="ANU56228.1"/>
    </source>
</evidence>
<dbReference type="InterPro" id="IPR036890">
    <property type="entry name" value="HATPase_C_sf"/>
</dbReference>
<dbReference type="PROSITE" id="PS00041">
    <property type="entry name" value="HTH_ARAC_FAMILY_1"/>
    <property type="match status" value="1"/>
</dbReference>
<dbReference type="InterPro" id="IPR005467">
    <property type="entry name" value="His_kinase_dom"/>
</dbReference>
<evidence type="ECO:0000259" key="17">
    <source>
        <dbReference type="PROSITE" id="PS50110"/>
    </source>
</evidence>
<dbReference type="PROSITE" id="PS01124">
    <property type="entry name" value="HTH_ARAC_FAMILY_2"/>
    <property type="match status" value="1"/>
</dbReference>
<feature type="domain" description="Histidine kinase" evidence="16">
    <location>
        <begin position="873"/>
        <end position="1088"/>
    </location>
</feature>
<evidence type="ECO:0000259" key="16">
    <source>
        <dbReference type="PROSITE" id="PS50109"/>
    </source>
</evidence>
<dbReference type="InterPro" id="IPR015943">
    <property type="entry name" value="WD40/YVTN_repeat-like_dom_sf"/>
</dbReference>
<dbReference type="InterPro" id="IPR009057">
    <property type="entry name" value="Homeodomain-like_sf"/>
</dbReference>
<dbReference type="OrthoDB" id="1116352at2"/>
<evidence type="ECO:0000256" key="14">
    <source>
        <dbReference type="SAM" id="SignalP"/>
    </source>
</evidence>
<dbReference type="SMART" id="SM00388">
    <property type="entry name" value="HisKA"/>
    <property type="match status" value="1"/>
</dbReference>
<keyword evidence="19" id="KW-1185">Reference proteome</keyword>
<dbReference type="CDD" id="cd00082">
    <property type="entry name" value="HisKA"/>
    <property type="match status" value="1"/>
</dbReference>
<evidence type="ECO:0000256" key="10">
    <source>
        <dbReference type="ARBA" id="ARBA00023125"/>
    </source>
</evidence>
<keyword evidence="13" id="KW-0472">Membrane</keyword>
<dbReference type="GO" id="GO:0003700">
    <property type="term" value="F:DNA-binding transcription factor activity"/>
    <property type="evidence" value="ECO:0007669"/>
    <property type="project" value="InterPro"/>
</dbReference>
<proteinExistence type="predicted"/>
<dbReference type="EMBL" id="CP015401">
    <property type="protein sequence ID" value="ANU56228.1"/>
    <property type="molecule type" value="Genomic_DNA"/>
</dbReference>
<keyword evidence="5" id="KW-0547">Nucleotide-binding</keyword>
<evidence type="ECO:0000256" key="13">
    <source>
        <dbReference type="SAM" id="Phobius"/>
    </source>
</evidence>